<dbReference type="AlphaFoldDB" id="A0A2H0Y3T9"/>
<dbReference type="Gene3D" id="3.30.230.20">
    <property type="entry name" value="lpxc deacetylase, domain 1"/>
    <property type="match status" value="1"/>
</dbReference>
<dbReference type="Gene3D" id="3.30.1700.10">
    <property type="entry name" value="lpxc deacetylase, domain 2"/>
    <property type="match status" value="1"/>
</dbReference>
<protein>
    <recommendedName>
        <fullName evidence="4 12">UDP-3-O-acyl-N-acetylglucosamine deacetylase</fullName>
        <shortName evidence="12">UDP-3-O-acyl-GlcNAc deacetylase</shortName>
        <ecNumber evidence="4 12">3.5.1.108</ecNumber>
    </recommendedName>
    <alternativeName>
        <fullName evidence="12">UDP-3-O-[R-3-hydroxymyristoyl]-N-acetylglucosamine deacetylase</fullName>
    </alternativeName>
</protein>
<feature type="binding site" evidence="12">
    <location>
        <position position="90"/>
    </location>
    <ligand>
        <name>Zn(2+)</name>
        <dbReference type="ChEBI" id="CHEBI:29105"/>
    </ligand>
</feature>
<dbReference type="GO" id="GO:0016020">
    <property type="term" value="C:membrane"/>
    <property type="evidence" value="ECO:0007669"/>
    <property type="project" value="GOC"/>
</dbReference>
<dbReference type="GO" id="GO:0046872">
    <property type="term" value="F:metal ion binding"/>
    <property type="evidence" value="ECO:0007669"/>
    <property type="project" value="UniProtKB-KW"/>
</dbReference>
<feature type="active site" description="Proton donor" evidence="12">
    <location>
        <position position="270"/>
    </location>
</feature>
<dbReference type="SUPFAM" id="SSF54211">
    <property type="entry name" value="Ribosomal protein S5 domain 2-like"/>
    <property type="match status" value="2"/>
</dbReference>
<dbReference type="HAMAP" id="MF_00388">
    <property type="entry name" value="LpxC"/>
    <property type="match status" value="1"/>
</dbReference>
<evidence type="ECO:0000256" key="9">
    <source>
        <dbReference type="ARBA" id="ARBA00022833"/>
    </source>
</evidence>
<comment type="similarity">
    <text evidence="12">Belongs to the LpxC family.</text>
</comment>
<evidence type="ECO:0000256" key="10">
    <source>
        <dbReference type="ARBA" id="ARBA00023098"/>
    </source>
</evidence>
<gene>
    <name evidence="12 14" type="primary">lpxC</name>
    <name evidence="14" type="ORF">COT42_00635</name>
</gene>
<organism evidence="14 15">
    <name type="scientific">Candidatus Saganbacteria bacterium CG08_land_8_20_14_0_20_45_16</name>
    <dbReference type="NCBI Taxonomy" id="2014293"/>
    <lineage>
        <taxon>Bacteria</taxon>
        <taxon>Bacillati</taxon>
        <taxon>Saganbacteria</taxon>
    </lineage>
</organism>
<dbReference type="PANTHER" id="PTHR33694">
    <property type="entry name" value="UDP-3-O-ACYL-N-ACETYLGLUCOSAMINE DEACETYLASE 1, MITOCHONDRIAL-RELATED"/>
    <property type="match status" value="1"/>
</dbReference>
<feature type="region of interest" description="Disordered" evidence="13">
    <location>
        <begin position="1"/>
        <end position="24"/>
    </location>
</feature>
<feature type="binding site" evidence="12">
    <location>
        <position position="243"/>
    </location>
    <ligand>
        <name>Zn(2+)</name>
        <dbReference type="ChEBI" id="CHEBI:29105"/>
    </ligand>
</feature>
<dbReference type="UniPathway" id="UPA00359">
    <property type="reaction ID" value="UER00478"/>
</dbReference>
<comment type="caution">
    <text evidence="14">The sequence shown here is derived from an EMBL/GenBank/DDBJ whole genome shotgun (WGS) entry which is preliminary data.</text>
</comment>
<feature type="compositionally biased region" description="Polar residues" evidence="13">
    <location>
        <begin position="1"/>
        <end position="12"/>
    </location>
</feature>
<dbReference type="Proteomes" id="UP000231343">
    <property type="component" value="Unassembled WGS sequence"/>
</dbReference>
<evidence type="ECO:0000256" key="12">
    <source>
        <dbReference type="HAMAP-Rule" id="MF_00388"/>
    </source>
</evidence>
<dbReference type="EC" id="3.5.1.108" evidence="4 12"/>
<evidence type="ECO:0000313" key="15">
    <source>
        <dbReference type="Proteomes" id="UP000231343"/>
    </source>
</evidence>
<dbReference type="Pfam" id="PF03331">
    <property type="entry name" value="LpxC"/>
    <property type="match status" value="1"/>
</dbReference>
<comment type="function">
    <text evidence="2 12">Catalyzes the hydrolysis of UDP-3-O-myristoyl-N-acetylglucosamine to form UDP-3-O-myristoylglucosamine and acetate, the committed step in lipid A biosynthesis.</text>
</comment>
<dbReference type="EMBL" id="PEYM01000007">
    <property type="protein sequence ID" value="PIS31607.1"/>
    <property type="molecule type" value="Genomic_DNA"/>
</dbReference>
<keyword evidence="7 12" id="KW-0479">Metal-binding</keyword>
<evidence type="ECO:0000256" key="5">
    <source>
        <dbReference type="ARBA" id="ARBA00022516"/>
    </source>
</evidence>
<keyword evidence="8 12" id="KW-0378">Hydrolase</keyword>
<feature type="binding site" evidence="12">
    <location>
        <position position="247"/>
    </location>
    <ligand>
        <name>Zn(2+)</name>
        <dbReference type="ChEBI" id="CHEBI:29105"/>
    </ligand>
</feature>
<comment type="catalytic activity">
    <reaction evidence="11 12">
        <text>a UDP-3-O-[(3R)-3-hydroxyacyl]-N-acetyl-alpha-D-glucosamine + H2O = a UDP-3-O-[(3R)-3-hydroxyacyl]-alpha-D-glucosamine + acetate</text>
        <dbReference type="Rhea" id="RHEA:67816"/>
        <dbReference type="ChEBI" id="CHEBI:15377"/>
        <dbReference type="ChEBI" id="CHEBI:30089"/>
        <dbReference type="ChEBI" id="CHEBI:137740"/>
        <dbReference type="ChEBI" id="CHEBI:173225"/>
        <dbReference type="EC" id="3.5.1.108"/>
    </reaction>
</comment>
<dbReference type="InterPro" id="IPR020568">
    <property type="entry name" value="Ribosomal_Su5_D2-typ_SF"/>
</dbReference>
<sequence>MATEAMSQSAAQNHAKGPISPGQQQTISREVSLAGIGLHSGQTSQITLRPALENTGLVIVQGNQRLAATADHVQSTVRGTRLLNLATPEHLLAALFGLGIDNLEIIVKGSEVPILDGSALPFVEALLSAKIVSQSALKNPLKLNFPCQTAEKEARLEAWPGNGFKVNFMIDFPKVGQQKFSFSLDHDSFIKEIAPARTVGYLAEHGALKKQGLALGASLENALVIGVNGYLNRPRFEDEIVRHKILDLMGDLALLGRPLEAEILANKTGHRHNIELVRRILENDRA</sequence>
<reference evidence="14 15" key="1">
    <citation type="submission" date="2017-09" db="EMBL/GenBank/DDBJ databases">
        <title>Depth-based differentiation of microbial function through sediment-hosted aquifers and enrichment of novel symbionts in the deep terrestrial subsurface.</title>
        <authorList>
            <person name="Probst A.J."/>
            <person name="Ladd B."/>
            <person name="Jarett J.K."/>
            <person name="Geller-Mcgrath D.E."/>
            <person name="Sieber C.M."/>
            <person name="Emerson J.B."/>
            <person name="Anantharaman K."/>
            <person name="Thomas B.C."/>
            <person name="Malmstrom R."/>
            <person name="Stieglmeier M."/>
            <person name="Klingl A."/>
            <person name="Woyke T."/>
            <person name="Ryan C.M."/>
            <person name="Banfield J.F."/>
        </authorList>
    </citation>
    <scope>NUCLEOTIDE SEQUENCE [LARGE SCALE GENOMIC DNA]</scope>
    <source>
        <strain evidence="14">CG08_land_8_20_14_0_20_45_16</strain>
    </source>
</reference>
<evidence type="ECO:0000256" key="8">
    <source>
        <dbReference type="ARBA" id="ARBA00022801"/>
    </source>
</evidence>
<keyword evidence="5 12" id="KW-0444">Lipid biosynthesis</keyword>
<dbReference type="InterPro" id="IPR004463">
    <property type="entry name" value="UDP-acyl_GlcNac_deAcase"/>
</dbReference>
<accession>A0A2H0Y3T9</accession>
<keyword evidence="10 12" id="KW-0443">Lipid metabolism</keyword>
<evidence type="ECO:0000313" key="14">
    <source>
        <dbReference type="EMBL" id="PIS31607.1"/>
    </source>
</evidence>
<proteinExistence type="inferred from homology"/>
<keyword evidence="6 12" id="KW-0441">Lipid A biosynthesis</keyword>
<evidence type="ECO:0000256" key="13">
    <source>
        <dbReference type="SAM" id="MobiDB-lite"/>
    </source>
</evidence>
<dbReference type="GO" id="GO:0009245">
    <property type="term" value="P:lipid A biosynthetic process"/>
    <property type="evidence" value="ECO:0007669"/>
    <property type="project" value="UniProtKB-UniRule"/>
</dbReference>
<evidence type="ECO:0000256" key="4">
    <source>
        <dbReference type="ARBA" id="ARBA00012745"/>
    </source>
</evidence>
<evidence type="ECO:0000256" key="3">
    <source>
        <dbReference type="ARBA" id="ARBA00005002"/>
    </source>
</evidence>
<evidence type="ECO:0000256" key="7">
    <source>
        <dbReference type="ARBA" id="ARBA00022723"/>
    </source>
</evidence>
<keyword evidence="9 12" id="KW-0862">Zinc</keyword>
<evidence type="ECO:0000256" key="6">
    <source>
        <dbReference type="ARBA" id="ARBA00022556"/>
    </source>
</evidence>
<evidence type="ECO:0000256" key="1">
    <source>
        <dbReference type="ARBA" id="ARBA00001947"/>
    </source>
</evidence>
<comment type="pathway">
    <text evidence="3 12">Glycolipid biosynthesis; lipid IV(A) biosynthesis; lipid IV(A) from (3R)-3-hydroxytetradecanoyl-[acyl-carrier-protein] and UDP-N-acetyl-alpha-D-glucosamine: step 2/6.</text>
</comment>
<name>A0A2H0Y3T9_UNCSA</name>
<evidence type="ECO:0000256" key="2">
    <source>
        <dbReference type="ARBA" id="ARBA00002923"/>
    </source>
</evidence>
<dbReference type="PANTHER" id="PTHR33694:SF1">
    <property type="entry name" value="UDP-3-O-ACYL-N-ACETYLGLUCOSAMINE DEACETYLASE 1, MITOCHONDRIAL-RELATED"/>
    <property type="match status" value="1"/>
</dbReference>
<dbReference type="InterPro" id="IPR015870">
    <property type="entry name" value="UDP-acyl_N-AcGlcN_deAcase_N"/>
</dbReference>
<dbReference type="InterPro" id="IPR011334">
    <property type="entry name" value="UDP-acyl_GlcNac_deAcase_C"/>
</dbReference>
<evidence type="ECO:0000256" key="11">
    <source>
        <dbReference type="ARBA" id="ARBA00024535"/>
    </source>
</evidence>
<dbReference type="GO" id="GO:0103117">
    <property type="term" value="F:UDP-3-O-acyl-N-acetylglucosamine deacetylase activity"/>
    <property type="evidence" value="ECO:0007669"/>
    <property type="project" value="UniProtKB-UniRule"/>
</dbReference>
<comment type="cofactor">
    <cofactor evidence="1 12">
        <name>Zn(2+)</name>
        <dbReference type="ChEBI" id="CHEBI:29105"/>
    </cofactor>
</comment>
<dbReference type="NCBIfam" id="TIGR00325">
    <property type="entry name" value="lpxC"/>
    <property type="match status" value="1"/>
</dbReference>